<accession>A0A7V3NTD7</accession>
<dbReference type="InterPro" id="IPR037257">
    <property type="entry name" value="T2SS_E_N_sf"/>
</dbReference>
<keyword evidence="3" id="KW-0067">ATP-binding</keyword>
<sequence>MQVESKKKTLKLGEILLNMGFITETELKLALEEQTRTGEKLGEILLRLGLVTEEEISYAIAHQAGVEFINLEEVIINPAVIRLVPYNVARENKVVPITTDGKSIVVAIQDPFNFKAIDTIEQITGLRVIVKVAREEQILRTIENLYGLHVSSDEDFEANIREAIRIQQLGAEVAPIANIVNLIVLKGIQLDATDIHIEPSDKVSRIRYRVDGVLHPIYTIPRKLHPSIVTRIKIMSNLDIGEQRVPQDGGFNFQLGMKNINIRVSTYPTPYGESVVLRILERTNIILGLEKLGLSQEKLVRIRNLIQKPFGIIVVCGPTGSGKTTTLNSILLELNSLEKNIMTIEDPIEYRLPLIKQSQVNEKAGFTFANALRSILRHDPDVILVGEMRDRETAELAFQASLTGHLVLTTIHANTAIQAIPRLLNLGVDPYIMAVGLIAIIGQRLVRRVCENCKVAQPVDIDLVKKFELEKYFAKDEKEYVGKGCSHCFHTGYRGRTGIFEILEITEEVRELIQRGAPLLEIETVVKYETMLEDGIKKVKEGITNLSEVLRVIG</sequence>
<dbReference type="SMART" id="SM00382">
    <property type="entry name" value="AAA"/>
    <property type="match status" value="1"/>
</dbReference>
<proteinExistence type="inferred from homology"/>
<dbReference type="GO" id="GO:0005524">
    <property type="term" value="F:ATP binding"/>
    <property type="evidence" value="ECO:0007669"/>
    <property type="project" value="UniProtKB-KW"/>
</dbReference>
<comment type="caution">
    <text evidence="5">The sequence shown here is derived from an EMBL/GenBank/DDBJ whole genome shotgun (WGS) entry which is preliminary data.</text>
</comment>
<evidence type="ECO:0000256" key="2">
    <source>
        <dbReference type="ARBA" id="ARBA00022741"/>
    </source>
</evidence>
<dbReference type="EMBL" id="DTGD01000098">
    <property type="protein sequence ID" value="HGB35773.1"/>
    <property type="molecule type" value="Genomic_DNA"/>
</dbReference>
<dbReference type="Gene3D" id="3.40.50.300">
    <property type="entry name" value="P-loop containing nucleotide triphosphate hydrolases"/>
    <property type="match status" value="1"/>
</dbReference>
<organism evidence="5">
    <name type="scientific">candidate division WOR-3 bacterium</name>
    <dbReference type="NCBI Taxonomy" id="2052148"/>
    <lineage>
        <taxon>Bacteria</taxon>
        <taxon>Bacteria division WOR-3</taxon>
    </lineage>
</organism>
<evidence type="ECO:0000256" key="1">
    <source>
        <dbReference type="ARBA" id="ARBA00006611"/>
    </source>
</evidence>
<dbReference type="InterPro" id="IPR001482">
    <property type="entry name" value="T2SS/T4SS_dom"/>
</dbReference>
<dbReference type="Gene3D" id="3.30.450.90">
    <property type="match status" value="1"/>
</dbReference>
<dbReference type="PANTHER" id="PTHR30258:SF1">
    <property type="entry name" value="PROTEIN TRANSPORT PROTEIN HOFB HOMOLOG"/>
    <property type="match status" value="1"/>
</dbReference>
<reference evidence="5" key="1">
    <citation type="journal article" date="2020" name="mSystems">
        <title>Genome- and Community-Level Interaction Insights into Carbon Utilization and Element Cycling Functions of Hydrothermarchaeota in Hydrothermal Sediment.</title>
        <authorList>
            <person name="Zhou Z."/>
            <person name="Liu Y."/>
            <person name="Xu W."/>
            <person name="Pan J."/>
            <person name="Luo Z.H."/>
            <person name="Li M."/>
        </authorList>
    </citation>
    <scope>NUCLEOTIDE SEQUENCE [LARGE SCALE GENOMIC DNA]</scope>
    <source>
        <strain evidence="5">SpSt-754</strain>
    </source>
</reference>
<dbReference type="FunFam" id="3.30.300.160:FF:000002">
    <property type="entry name" value="Type II secretion system protein E"/>
    <property type="match status" value="1"/>
</dbReference>
<keyword evidence="2" id="KW-0547">Nucleotide-binding</keyword>
<dbReference type="Pfam" id="PF05157">
    <property type="entry name" value="MshEN"/>
    <property type="match status" value="1"/>
</dbReference>
<dbReference type="GO" id="GO:0016887">
    <property type="term" value="F:ATP hydrolysis activity"/>
    <property type="evidence" value="ECO:0007669"/>
    <property type="project" value="TreeGrafter"/>
</dbReference>
<comment type="similarity">
    <text evidence="1">Belongs to the GSP E family.</text>
</comment>
<dbReference type="Pfam" id="PF00437">
    <property type="entry name" value="T2SSE"/>
    <property type="match status" value="1"/>
</dbReference>
<dbReference type="PANTHER" id="PTHR30258">
    <property type="entry name" value="TYPE II SECRETION SYSTEM PROTEIN GSPE-RELATED"/>
    <property type="match status" value="1"/>
</dbReference>
<protein>
    <submittedName>
        <fullName evidence="5">GspE/PulE family protein</fullName>
    </submittedName>
</protein>
<evidence type="ECO:0000313" key="5">
    <source>
        <dbReference type="EMBL" id="HGB35773.1"/>
    </source>
</evidence>
<dbReference type="CDD" id="cd01129">
    <property type="entry name" value="PulE-GspE-like"/>
    <property type="match status" value="1"/>
</dbReference>
<name>A0A7V3NTD7_UNCW3</name>
<dbReference type="SUPFAM" id="SSF52540">
    <property type="entry name" value="P-loop containing nucleoside triphosphate hydrolases"/>
    <property type="match status" value="1"/>
</dbReference>
<dbReference type="InterPro" id="IPR007831">
    <property type="entry name" value="T2SS_GspE_N"/>
</dbReference>
<gene>
    <name evidence="5" type="ORF">ENV38_02555</name>
</gene>
<dbReference type="AlphaFoldDB" id="A0A7V3NTD7"/>
<dbReference type="Gene3D" id="1.10.40.70">
    <property type="match status" value="1"/>
</dbReference>
<dbReference type="InterPro" id="IPR003593">
    <property type="entry name" value="AAA+_ATPase"/>
</dbReference>
<evidence type="ECO:0000256" key="3">
    <source>
        <dbReference type="ARBA" id="ARBA00022840"/>
    </source>
</evidence>
<dbReference type="GO" id="GO:0005886">
    <property type="term" value="C:plasma membrane"/>
    <property type="evidence" value="ECO:0007669"/>
    <property type="project" value="TreeGrafter"/>
</dbReference>
<feature type="domain" description="Bacterial type II secretion system protein E" evidence="4">
    <location>
        <begin position="376"/>
        <end position="390"/>
    </location>
</feature>
<dbReference type="InterPro" id="IPR027417">
    <property type="entry name" value="P-loop_NTPase"/>
</dbReference>
<dbReference type="PROSITE" id="PS00662">
    <property type="entry name" value="T2SP_E"/>
    <property type="match status" value="1"/>
</dbReference>
<dbReference type="SUPFAM" id="SSF160246">
    <property type="entry name" value="EspE N-terminal domain-like"/>
    <property type="match status" value="1"/>
</dbReference>
<evidence type="ECO:0000259" key="4">
    <source>
        <dbReference type="PROSITE" id="PS00662"/>
    </source>
</evidence>
<dbReference type="Gene3D" id="3.30.300.160">
    <property type="entry name" value="Type II secretion system, protein E, N-terminal domain"/>
    <property type="match status" value="1"/>
</dbReference>